<reference evidence="2" key="1">
    <citation type="journal article" date="2015" name="Nature">
        <title>Complex archaea that bridge the gap between prokaryotes and eukaryotes.</title>
        <authorList>
            <person name="Spang A."/>
            <person name="Saw J.H."/>
            <person name="Jorgensen S.L."/>
            <person name="Zaremba-Niedzwiedzka K."/>
            <person name="Martijn J."/>
            <person name="Lind A.E."/>
            <person name="van Eijk R."/>
            <person name="Schleper C."/>
            <person name="Guy L."/>
            <person name="Ettema T.J."/>
        </authorList>
    </citation>
    <scope>NUCLEOTIDE SEQUENCE</scope>
</reference>
<protein>
    <submittedName>
        <fullName evidence="2">Uncharacterized protein</fullName>
    </submittedName>
</protein>
<sequence length="150" mass="16894">MTYTPGMVREVLSNYQSRAQDARQRPPDDRLGTRAPPLEEAPWANTASLWSDIEQAMRSLPFNWEKILFAELCLGGGRAELSTGWRNGMSRHNWREKVGDFWGISGGEVKKIVDESIQEICDTLNGATFNCEREADTSQDSQREVVDSVA</sequence>
<accession>A0A0F8Z5Z9</accession>
<feature type="region of interest" description="Disordered" evidence="1">
    <location>
        <begin position="17"/>
        <end position="38"/>
    </location>
</feature>
<organism evidence="2">
    <name type="scientific">marine sediment metagenome</name>
    <dbReference type="NCBI Taxonomy" id="412755"/>
    <lineage>
        <taxon>unclassified sequences</taxon>
        <taxon>metagenomes</taxon>
        <taxon>ecological metagenomes</taxon>
    </lineage>
</organism>
<evidence type="ECO:0000313" key="2">
    <source>
        <dbReference type="EMBL" id="KKK55511.1"/>
    </source>
</evidence>
<feature type="compositionally biased region" description="Basic and acidic residues" evidence="1">
    <location>
        <begin position="20"/>
        <end position="32"/>
    </location>
</feature>
<comment type="caution">
    <text evidence="2">The sequence shown here is derived from an EMBL/GenBank/DDBJ whole genome shotgun (WGS) entry which is preliminary data.</text>
</comment>
<name>A0A0F8Z5Z9_9ZZZZ</name>
<evidence type="ECO:0000256" key="1">
    <source>
        <dbReference type="SAM" id="MobiDB-lite"/>
    </source>
</evidence>
<dbReference type="AlphaFoldDB" id="A0A0F8Z5Z9"/>
<dbReference type="EMBL" id="LAZR01065454">
    <property type="protein sequence ID" value="KKK55511.1"/>
    <property type="molecule type" value="Genomic_DNA"/>
</dbReference>
<gene>
    <name evidence="2" type="ORF">LCGC14_3073830</name>
</gene>
<proteinExistence type="predicted"/>